<accession>J0CWJ2</accession>
<evidence type="ECO:0000259" key="1">
    <source>
        <dbReference type="Pfam" id="PF02627"/>
    </source>
</evidence>
<evidence type="ECO:0000313" key="2">
    <source>
        <dbReference type="EMBL" id="EJC84300.1"/>
    </source>
</evidence>
<protein>
    <submittedName>
        <fullName evidence="2">Alkylhydroperoxidase AhpD family core domain protein</fullName>
    </submittedName>
</protein>
<dbReference type="AlphaFoldDB" id="J0CWJ2"/>
<dbReference type="HOGENOM" id="CLU_082760_5_0_5"/>
<dbReference type="Gene3D" id="1.20.1290.10">
    <property type="entry name" value="AhpD-like"/>
    <property type="match status" value="1"/>
</dbReference>
<gene>
    <name evidence="2" type="ORF">Rleg4DRAFT_6115</name>
</gene>
<name>J0CWJ2_RHILT</name>
<dbReference type="Proteomes" id="UP000005732">
    <property type="component" value="Unassembled WGS sequence"/>
</dbReference>
<dbReference type="PANTHER" id="PTHR35446:SF3">
    <property type="entry name" value="CMD DOMAIN-CONTAINING PROTEIN"/>
    <property type="match status" value="1"/>
</dbReference>
<reference evidence="2 3" key="1">
    <citation type="submission" date="2012-02" db="EMBL/GenBank/DDBJ databases">
        <title>Improved High-Quality Draft Sequence of Rhizobium leguminosarum bv. trifolii WSM2297.</title>
        <authorList>
            <consortium name="US DOE Joint Genome Institute"/>
            <person name="Lucas S."/>
            <person name="Han J."/>
            <person name="Lapidus A."/>
            <person name="Cheng J.-F."/>
            <person name="Goodwin L."/>
            <person name="Pitluck S."/>
            <person name="Peters L."/>
            <person name="Ovchinnikova G."/>
            <person name="Zhang X."/>
            <person name="Detter J.C."/>
            <person name="Han C."/>
            <person name="Tapia R."/>
            <person name="Land M."/>
            <person name="Hauser L."/>
            <person name="Kyrpides N."/>
            <person name="Ivanova N."/>
            <person name="Pagani I."/>
            <person name="Brau L."/>
            <person name="Yates R."/>
            <person name="O'Hara G."/>
            <person name="Rui T."/>
            <person name="Howieson J."/>
            <person name="Reeve W."/>
            <person name="Woyke T."/>
        </authorList>
    </citation>
    <scope>NUCLEOTIDE SEQUENCE [LARGE SCALE GENOMIC DNA]</scope>
    <source>
        <strain evidence="2 3">WSM2297</strain>
    </source>
</reference>
<dbReference type="InterPro" id="IPR003779">
    <property type="entry name" value="CMD-like"/>
</dbReference>
<dbReference type="Pfam" id="PF02627">
    <property type="entry name" value="CMD"/>
    <property type="match status" value="1"/>
</dbReference>
<dbReference type="InterPro" id="IPR004675">
    <property type="entry name" value="AhpD_core"/>
</dbReference>
<keyword evidence="2" id="KW-0560">Oxidoreductase</keyword>
<feature type="domain" description="Carboxymuconolactone decarboxylase-like" evidence="1">
    <location>
        <begin position="44"/>
        <end position="101"/>
    </location>
</feature>
<dbReference type="PANTHER" id="PTHR35446">
    <property type="entry name" value="SI:CH211-175M2.5"/>
    <property type="match status" value="1"/>
</dbReference>
<dbReference type="GO" id="GO:0051920">
    <property type="term" value="F:peroxiredoxin activity"/>
    <property type="evidence" value="ECO:0007669"/>
    <property type="project" value="InterPro"/>
</dbReference>
<organism evidence="2 3">
    <name type="scientific">Rhizobium leguminosarum bv. trifolii WSM2297</name>
    <dbReference type="NCBI Taxonomy" id="754762"/>
    <lineage>
        <taxon>Bacteria</taxon>
        <taxon>Pseudomonadati</taxon>
        <taxon>Pseudomonadota</taxon>
        <taxon>Alphaproteobacteria</taxon>
        <taxon>Hyphomicrobiales</taxon>
        <taxon>Rhizobiaceae</taxon>
        <taxon>Rhizobium/Agrobacterium group</taxon>
        <taxon>Rhizobium</taxon>
    </lineage>
</organism>
<dbReference type="SUPFAM" id="SSF69118">
    <property type="entry name" value="AhpD-like"/>
    <property type="match status" value="1"/>
</dbReference>
<evidence type="ECO:0000313" key="3">
    <source>
        <dbReference type="Proteomes" id="UP000005732"/>
    </source>
</evidence>
<dbReference type="NCBIfam" id="TIGR00778">
    <property type="entry name" value="ahpD_dom"/>
    <property type="match status" value="1"/>
</dbReference>
<keyword evidence="2" id="KW-0575">Peroxidase</keyword>
<proteinExistence type="predicted"/>
<dbReference type="EMBL" id="JH719393">
    <property type="protein sequence ID" value="EJC84300.1"/>
    <property type="molecule type" value="Genomic_DNA"/>
</dbReference>
<dbReference type="InterPro" id="IPR029032">
    <property type="entry name" value="AhpD-like"/>
</dbReference>
<sequence length="204" mass="22231">MTRIAALKPDDVPAGSKPTLDAFTKTLRFTPNMMASFAASPIAFNAWATLRTSMSEALDLKTRESISLAVSEVNGCNYCLAVHTFGAGHAKMSADEIILARKGHASEPKRDAAVQFSRKVIETRGQVSDADLKAVRDADYTDANIIEIVTLVAMYADELLQQRVRSREGLSRRSAGRLDLSSVRSGCRSEFGKMTKHHTQGVGR</sequence>